<dbReference type="Proteomes" id="UP000305929">
    <property type="component" value="Unassembled WGS sequence"/>
</dbReference>
<dbReference type="AlphaFoldDB" id="A0A4U5W4F4"/>
<dbReference type="OrthoDB" id="4335292at2"/>
<protein>
    <submittedName>
        <fullName evidence="1">Uncharacterized protein</fullName>
    </submittedName>
</protein>
<accession>A0A4U5W4F4</accession>
<reference evidence="1 2" key="1">
    <citation type="submission" date="2019-04" db="EMBL/GenBank/DDBJ databases">
        <title>Streptomyces lasaliensis sp. nov., an Actinomycete isolated from soil which produces the polyether antibiotic lasalocid.</title>
        <authorList>
            <person name="Erwin G."/>
            <person name="Haber C."/>
        </authorList>
    </citation>
    <scope>NUCLEOTIDE SEQUENCE [LARGE SCALE GENOMIC DNA]</scope>
    <source>
        <strain evidence="1 2">X-537</strain>
    </source>
</reference>
<organism evidence="1 2">
    <name type="scientific">Streptomyces lasalocidi</name>
    <name type="common">Streptomyces lasaliensis</name>
    <dbReference type="NCBI Taxonomy" id="324833"/>
    <lineage>
        <taxon>Bacteria</taxon>
        <taxon>Bacillati</taxon>
        <taxon>Actinomycetota</taxon>
        <taxon>Actinomycetes</taxon>
        <taxon>Kitasatosporales</taxon>
        <taxon>Streptomycetaceae</taxon>
        <taxon>Streptomyces</taxon>
    </lineage>
</organism>
<evidence type="ECO:0000313" key="2">
    <source>
        <dbReference type="Proteomes" id="UP000305929"/>
    </source>
</evidence>
<evidence type="ECO:0000313" key="1">
    <source>
        <dbReference type="EMBL" id="TKS96316.1"/>
    </source>
</evidence>
<comment type="caution">
    <text evidence="1">The sequence shown here is derived from an EMBL/GenBank/DDBJ whole genome shotgun (WGS) entry which is preliminary data.</text>
</comment>
<dbReference type="RefSeq" id="WP_137311414.1">
    <property type="nucleotide sequence ID" value="NZ_SZNQ01000003.1"/>
</dbReference>
<gene>
    <name evidence="1" type="ORF">E4U91_37205</name>
</gene>
<dbReference type="EMBL" id="SZNQ01000003">
    <property type="protein sequence ID" value="TKS96316.1"/>
    <property type="molecule type" value="Genomic_DNA"/>
</dbReference>
<keyword evidence="2" id="KW-1185">Reference proteome</keyword>
<proteinExistence type="predicted"/>
<name>A0A4U5W4F4_STRLS</name>
<sequence>MSAVRLADLTIVWTGTDSVTPAGHVLVHGVDSTGLHRLCLYAGDTPNDDAYRGHLLIPPDNHGQRYLPTRTTAYGPGGAYVSSIGDHTAMLARLANRDAK</sequence>